<dbReference type="PANTHER" id="PTHR48022">
    <property type="entry name" value="PLASTIDIC GLUCOSE TRANSPORTER 4"/>
    <property type="match status" value="1"/>
</dbReference>
<proteinExistence type="inferred from homology"/>
<dbReference type="InterPro" id="IPR036259">
    <property type="entry name" value="MFS_trans_sf"/>
</dbReference>
<dbReference type="Gene3D" id="1.20.1250.20">
    <property type="entry name" value="MFS general substrate transporter like domains"/>
    <property type="match status" value="1"/>
</dbReference>
<feature type="compositionally biased region" description="Polar residues" evidence="7">
    <location>
        <begin position="229"/>
        <end position="239"/>
    </location>
</feature>
<dbReference type="Pfam" id="PF00083">
    <property type="entry name" value="Sugar_tr"/>
    <property type="match status" value="1"/>
</dbReference>
<dbReference type="GeneID" id="30148850"/>
<evidence type="ECO:0000256" key="1">
    <source>
        <dbReference type="ARBA" id="ARBA00004141"/>
    </source>
</evidence>
<evidence type="ECO:0000256" key="6">
    <source>
        <dbReference type="ARBA" id="ARBA00023136"/>
    </source>
</evidence>
<dbReference type="Proteomes" id="UP000094336">
    <property type="component" value="Unassembled WGS sequence"/>
</dbReference>
<keyword evidence="5 8" id="KW-1133">Transmembrane helix</keyword>
<dbReference type="GO" id="GO:0016020">
    <property type="term" value="C:membrane"/>
    <property type="evidence" value="ECO:0007669"/>
    <property type="project" value="UniProtKB-SubCell"/>
</dbReference>
<feature type="compositionally biased region" description="Polar residues" evidence="7">
    <location>
        <begin position="638"/>
        <end position="654"/>
    </location>
</feature>
<evidence type="ECO:0000256" key="5">
    <source>
        <dbReference type="ARBA" id="ARBA00022989"/>
    </source>
</evidence>
<feature type="transmembrane region" description="Helical" evidence="8">
    <location>
        <begin position="458"/>
        <end position="478"/>
    </location>
</feature>
<dbReference type="EMBL" id="KV454430">
    <property type="protein sequence ID" value="ODQ80311.1"/>
    <property type="molecule type" value="Genomic_DNA"/>
</dbReference>
<keyword evidence="4 8" id="KW-0812">Transmembrane</keyword>
<feature type="transmembrane region" description="Helical" evidence="8">
    <location>
        <begin position="110"/>
        <end position="127"/>
    </location>
</feature>
<dbReference type="STRING" id="984486.A0A1E3QRK6"/>
<name>A0A1E3QRK6_9ASCO</name>
<feature type="transmembrane region" description="Helical" evidence="8">
    <location>
        <begin position="347"/>
        <end position="371"/>
    </location>
</feature>
<comment type="subcellular location">
    <subcellularLocation>
        <location evidence="1">Membrane</location>
        <topology evidence="1">Multi-pass membrane protein</topology>
    </subcellularLocation>
</comment>
<evidence type="ECO:0000256" key="4">
    <source>
        <dbReference type="ARBA" id="ARBA00022692"/>
    </source>
</evidence>
<dbReference type="InterPro" id="IPR050360">
    <property type="entry name" value="MFS_Sugar_Transporters"/>
</dbReference>
<reference evidence="11" key="1">
    <citation type="submission" date="2016-05" db="EMBL/GenBank/DDBJ databases">
        <title>Comparative genomics of biotechnologically important yeasts.</title>
        <authorList>
            <consortium name="DOE Joint Genome Institute"/>
            <person name="Riley R."/>
            <person name="Haridas S."/>
            <person name="Wolfe K.H."/>
            <person name="Lopes M.R."/>
            <person name="Hittinger C.T."/>
            <person name="Goker M."/>
            <person name="Salamov A."/>
            <person name="Wisecaver J."/>
            <person name="Long T.M."/>
            <person name="Aerts A.L."/>
            <person name="Barry K."/>
            <person name="Choi C."/>
            <person name="Clum A."/>
            <person name="Coughlan A.Y."/>
            <person name="Deshpande S."/>
            <person name="Douglass A.P."/>
            <person name="Hanson S.J."/>
            <person name="Klenk H.-P."/>
            <person name="Labutti K."/>
            <person name="Lapidus A."/>
            <person name="Lindquist E."/>
            <person name="Lipzen A."/>
            <person name="Meier-Kolthoff J.P."/>
            <person name="Ohm R.A."/>
            <person name="Otillar R.P."/>
            <person name="Pangilinan J."/>
            <person name="Peng Y."/>
            <person name="Rokas A."/>
            <person name="Rosa C.A."/>
            <person name="Scheuner C."/>
            <person name="Sibirny A.A."/>
            <person name="Slot J.C."/>
            <person name="Stielow J.B."/>
            <person name="Sun H."/>
            <person name="Kurtzman C.P."/>
            <person name="Blackwell M."/>
            <person name="Grigoriev I.V."/>
            <person name="Jeffries T.W."/>
        </authorList>
    </citation>
    <scope>NUCLEOTIDE SEQUENCE [LARGE SCALE GENOMIC DNA]</scope>
    <source>
        <strain evidence="11">NRRL Y-12698</strain>
    </source>
</reference>
<keyword evidence="11" id="KW-1185">Reference proteome</keyword>
<evidence type="ECO:0000313" key="11">
    <source>
        <dbReference type="Proteomes" id="UP000094336"/>
    </source>
</evidence>
<keyword evidence="6 8" id="KW-0472">Membrane</keyword>
<dbReference type="PANTHER" id="PTHR48022:SF7">
    <property type="entry name" value="MAJOR FACILITATOR SUPERFAMILY (MFS) PROFILE DOMAIN-CONTAINING PROTEIN-RELATED"/>
    <property type="match status" value="1"/>
</dbReference>
<dbReference type="SUPFAM" id="SSF103473">
    <property type="entry name" value="MFS general substrate transporter"/>
    <property type="match status" value="1"/>
</dbReference>
<accession>A0A1E3QRK6</accession>
<feature type="transmembrane region" description="Helical" evidence="8">
    <location>
        <begin position="48"/>
        <end position="68"/>
    </location>
</feature>
<dbReference type="RefSeq" id="XP_018985639.1">
    <property type="nucleotide sequence ID" value="XM_019130997.1"/>
</dbReference>
<evidence type="ECO:0000256" key="8">
    <source>
        <dbReference type="SAM" id="Phobius"/>
    </source>
</evidence>
<dbReference type="InterPro" id="IPR020846">
    <property type="entry name" value="MFS_dom"/>
</dbReference>
<dbReference type="PROSITE" id="PS50850">
    <property type="entry name" value="MFS"/>
    <property type="match status" value="1"/>
</dbReference>
<feature type="region of interest" description="Disordered" evidence="7">
    <location>
        <begin position="633"/>
        <end position="654"/>
    </location>
</feature>
<feature type="transmembrane region" description="Helical" evidence="8">
    <location>
        <begin position="139"/>
        <end position="160"/>
    </location>
</feature>
<dbReference type="InterPro" id="IPR005828">
    <property type="entry name" value="MFS_sugar_transport-like"/>
</dbReference>
<feature type="transmembrane region" description="Helical" evidence="8">
    <location>
        <begin position="391"/>
        <end position="418"/>
    </location>
</feature>
<protein>
    <recommendedName>
        <fullName evidence="9">Major facilitator superfamily (MFS) profile domain-containing protein</fullName>
    </recommendedName>
</protein>
<feature type="domain" description="Major facilitator superfamily (MFS) profile" evidence="9">
    <location>
        <begin position="12"/>
        <end position="483"/>
    </location>
</feature>
<organism evidence="10 11">
    <name type="scientific">Babjeviella inositovora NRRL Y-12698</name>
    <dbReference type="NCBI Taxonomy" id="984486"/>
    <lineage>
        <taxon>Eukaryota</taxon>
        <taxon>Fungi</taxon>
        <taxon>Dikarya</taxon>
        <taxon>Ascomycota</taxon>
        <taxon>Saccharomycotina</taxon>
        <taxon>Pichiomycetes</taxon>
        <taxon>Serinales incertae sedis</taxon>
        <taxon>Babjeviella</taxon>
    </lineage>
</organism>
<feature type="transmembrane region" description="Helical" evidence="8">
    <location>
        <begin position="430"/>
        <end position="452"/>
    </location>
</feature>
<keyword evidence="3" id="KW-0813">Transport</keyword>
<comment type="similarity">
    <text evidence="2">Belongs to the major facilitator superfamily. Sugar transporter (TC 2.A.1.1) family.</text>
</comment>
<dbReference type="OrthoDB" id="4142200at2759"/>
<evidence type="ECO:0000313" key="10">
    <source>
        <dbReference type="EMBL" id="ODQ80311.1"/>
    </source>
</evidence>
<evidence type="ECO:0000256" key="3">
    <source>
        <dbReference type="ARBA" id="ARBA00022448"/>
    </source>
</evidence>
<feature type="transmembrane region" description="Helical" evidence="8">
    <location>
        <begin position="317"/>
        <end position="340"/>
    </location>
</feature>
<evidence type="ECO:0000256" key="7">
    <source>
        <dbReference type="SAM" id="MobiDB-lite"/>
    </source>
</evidence>
<feature type="transmembrane region" description="Helical" evidence="8">
    <location>
        <begin position="75"/>
        <end position="98"/>
    </location>
</feature>
<feature type="region of interest" description="Disordered" evidence="7">
    <location>
        <begin position="216"/>
        <end position="239"/>
    </location>
</feature>
<feature type="transmembrane region" description="Helical" evidence="8">
    <location>
        <begin position="281"/>
        <end position="305"/>
    </location>
</feature>
<dbReference type="AlphaFoldDB" id="A0A1E3QRK6"/>
<gene>
    <name evidence="10" type="ORF">BABINDRAFT_175719</name>
</gene>
<evidence type="ECO:0000259" key="9">
    <source>
        <dbReference type="PROSITE" id="PS50850"/>
    </source>
</evidence>
<evidence type="ECO:0000256" key="2">
    <source>
        <dbReference type="ARBA" id="ARBA00010992"/>
    </source>
</evidence>
<dbReference type="GO" id="GO:0005351">
    <property type="term" value="F:carbohydrate:proton symporter activity"/>
    <property type="evidence" value="ECO:0007669"/>
    <property type="project" value="TreeGrafter"/>
</dbReference>
<feature type="transmembrane region" description="Helical" evidence="8">
    <location>
        <begin position="172"/>
        <end position="191"/>
    </location>
</feature>
<sequence length="682" mass="75249">MAFPKTYSLGVITLILTFGGMLQGLEMSSLTAFLHLKQSRDFNGSLDSEGQMLVTAAGPVGAFLGCLLGGHVYDFVGFIWTLELLCLFWVAGSVLSIIETDNYMLIGSRALKGIAVGMVSSSFSCYVCDTVPVRKRGRILALIQGSTNWGVFLMLLTGYFCSYIPGDLSFQLGWGVEMVPGVLLLFTGFCLPESPKWLANNSKWIAATKVAEKMREQAERSNPPRKQTVFPQSTSASTQTLKAISSTQGVGELERILDTMVNNEKKKFHYHDLFRKRLRHYTALAVFSQVLAQISGNTMMVYYILTLCIACGVEEDYHTAVVGFQFMANALFTVLPVLFLDSCRRKNVLVFGTFAMGLCHICMGGIMIIYGTVDEPRSPYRMLPLSLRGQMASAAIALWVFLMVVFSATVSCASWLFTNEIMPTKARAKGVSFSMGVSWLCHGGILLGSPWFLRYLSYNIFFIFGILSLLSCFFYAFVFPETRDLSERAINVIYGFHSYRDYEEKLGFVVHSPAGNSPNDLVKQKLDNEREYQNGDTKYAFRSHQPSGPSFLSYEPGSFLGGGAPMQPESLDCVAALPALRGNGLFYGSKQSLLKQSTLNRASMMGREVGKADGRGMLKTNQATIPDSVRTKPFQRSPAMQTPESLGASQRSNAEVNVSGSSFLGEYYQESDSLTPKDPCVL</sequence>